<gene>
    <name evidence="2" type="ORF">ENR23_13095</name>
</gene>
<comment type="caution">
    <text evidence="2">The sequence shown here is derived from an EMBL/GenBank/DDBJ whole genome shotgun (WGS) entry which is preliminary data.</text>
</comment>
<evidence type="ECO:0000256" key="1">
    <source>
        <dbReference type="SAM" id="SignalP"/>
    </source>
</evidence>
<feature type="chain" id="PRO_5033008804" evidence="1">
    <location>
        <begin position="25"/>
        <end position="307"/>
    </location>
</feature>
<proteinExistence type="predicted"/>
<dbReference type="AlphaFoldDB" id="A0A832I824"/>
<name>A0A832I824_UNCEI</name>
<dbReference type="EMBL" id="DSQF01000026">
    <property type="protein sequence ID" value="HGZ44328.1"/>
    <property type="molecule type" value="Genomic_DNA"/>
</dbReference>
<reference evidence="2" key="1">
    <citation type="journal article" date="2020" name="mSystems">
        <title>Genome- and Community-Level Interaction Insights into Carbon Utilization and Element Cycling Functions of Hydrothermarchaeota in Hydrothermal Sediment.</title>
        <authorList>
            <person name="Zhou Z."/>
            <person name="Liu Y."/>
            <person name="Xu W."/>
            <person name="Pan J."/>
            <person name="Luo Z.H."/>
            <person name="Li M."/>
        </authorList>
    </citation>
    <scope>NUCLEOTIDE SEQUENCE [LARGE SCALE GENOMIC DNA]</scope>
    <source>
        <strain evidence="2">SpSt-381</strain>
    </source>
</reference>
<sequence>MRIRRTAIGIAALLATILPLTVFAQTLDAPTLRVEARGHGKLVLEVTAGASGAPDGFALYWMKGQDFVARAMQWPTDPAAPGLRWAFFTGAPSLNLEAGTRSFRLSPHQSIHVEIGDLDLETGLTSNSPGELGDGATPPVEWFVTSYALDASGDGRSPLSNTVSGLNTSSENCTYTIGYWKNHPQAWPVSSLVLGDVAYDKEQLLAILRTAVKGNGLVSLAHQLIAARLNIANGAAPGAVDATIAAADAQIGALVVPSVGTGYLAPSSTSAKTQVLDDFNNGLIGPGHCGIVPVRSATWGSLKTRYR</sequence>
<feature type="signal peptide" evidence="1">
    <location>
        <begin position="1"/>
        <end position="24"/>
    </location>
</feature>
<accession>A0A832I824</accession>
<organism evidence="2">
    <name type="scientific">Eiseniibacteriota bacterium</name>
    <dbReference type="NCBI Taxonomy" id="2212470"/>
    <lineage>
        <taxon>Bacteria</taxon>
        <taxon>Candidatus Eiseniibacteriota</taxon>
    </lineage>
</organism>
<evidence type="ECO:0000313" key="2">
    <source>
        <dbReference type="EMBL" id="HGZ44328.1"/>
    </source>
</evidence>
<keyword evidence="1" id="KW-0732">Signal</keyword>
<protein>
    <submittedName>
        <fullName evidence="2">Uncharacterized protein</fullName>
    </submittedName>
</protein>